<dbReference type="PROSITE" id="PS50275">
    <property type="entry name" value="SAC"/>
    <property type="match status" value="1"/>
</dbReference>
<evidence type="ECO:0000313" key="9">
    <source>
        <dbReference type="EMBL" id="KAH8019648.1"/>
    </source>
</evidence>
<feature type="transmembrane region" description="Helical" evidence="7">
    <location>
        <begin position="472"/>
        <end position="493"/>
    </location>
</feature>
<comment type="catalytic activity">
    <reaction evidence="2">
        <text>a 1,2-diacyl-sn-glycero-3-phospho-(1D-myo-inositol-3-phosphate) + H2O = a 1,2-diacyl-sn-glycero-3-phospho-(1D-myo-inositol) + phosphate</text>
        <dbReference type="Rhea" id="RHEA:12316"/>
        <dbReference type="ChEBI" id="CHEBI:15377"/>
        <dbReference type="ChEBI" id="CHEBI:43474"/>
        <dbReference type="ChEBI" id="CHEBI:57880"/>
        <dbReference type="ChEBI" id="CHEBI:58088"/>
        <dbReference type="EC" id="3.1.3.64"/>
    </reaction>
    <physiologicalReaction direction="left-to-right" evidence="2">
        <dbReference type="Rhea" id="RHEA:12317"/>
    </physiologicalReaction>
</comment>
<dbReference type="EMBL" id="JABSTU010000010">
    <property type="protein sequence ID" value="KAH8019648.1"/>
    <property type="molecule type" value="Genomic_DNA"/>
</dbReference>
<feature type="transmembrane region" description="Helical" evidence="7">
    <location>
        <begin position="88"/>
        <end position="108"/>
    </location>
</feature>
<comment type="catalytic activity">
    <reaction evidence="3">
        <text>a 1,2-diacyl-sn-glycero-3-phospho-(1D-myo-inositol 4-phosphate) + H2O = a 1,2-diacyl-sn-glycero-3-phospho-(1D-myo-inositol) + phosphate</text>
        <dbReference type="Rhea" id="RHEA:55652"/>
        <dbReference type="ChEBI" id="CHEBI:15377"/>
        <dbReference type="ChEBI" id="CHEBI:43474"/>
        <dbReference type="ChEBI" id="CHEBI:57880"/>
        <dbReference type="ChEBI" id="CHEBI:58178"/>
    </reaction>
    <physiologicalReaction direction="left-to-right" evidence="3">
        <dbReference type="Rhea" id="RHEA:55653"/>
    </physiologicalReaction>
</comment>
<dbReference type="Pfam" id="PF02383">
    <property type="entry name" value="Syja_N"/>
    <property type="match status" value="1"/>
</dbReference>
<proteinExistence type="predicted"/>
<dbReference type="GO" id="GO:0004438">
    <property type="term" value="F:phosphatidylinositol-3-phosphate phosphatase activity"/>
    <property type="evidence" value="ECO:0007669"/>
    <property type="project" value="UniProtKB-EC"/>
</dbReference>
<dbReference type="GO" id="GO:0046856">
    <property type="term" value="P:phosphatidylinositol dephosphorylation"/>
    <property type="evidence" value="ECO:0007669"/>
    <property type="project" value="TreeGrafter"/>
</dbReference>
<evidence type="ECO:0000313" key="10">
    <source>
        <dbReference type="Proteomes" id="UP000821866"/>
    </source>
</evidence>
<evidence type="ECO:0000259" key="8">
    <source>
        <dbReference type="PROSITE" id="PS50275"/>
    </source>
</evidence>
<reference evidence="9" key="1">
    <citation type="journal article" date="2020" name="Cell">
        <title>Large-Scale Comparative Analyses of Tick Genomes Elucidate Their Genetic Diversity and Vector Capacities.</title>
        <authorList>
            <consortium name="Tick Genome and Microbiome Consortium (TIGMIC)"/>
            <person name="Jia N."/>
            <person name="Wang J."/>
            <person name="Shi W."/>
            <person name="Du L."/>
            <person name="Sun Y."/>
            <person name="Zhan W."/>
            <person name="Jiang J.F."/>
            <person name="Wang Q."/>
            <person name="Zhang B."/>
            <person name="Ji P."/>
            <person name="Bell-Sakyi L."/>
            <person name="Cui X.M."/>
            <person name="Yuan T.T."/>
            <person name="Jiang B.G."/>
            <person name="Yang W.F."/>
            <person name="Lam T.T."/>
            <person name="Chang Q.C."/>
            <person name="Ding S.J."/>
            <person name="Wang X.J."/>
            <person name="Zhu J.G."/>
            <person name="Ruan X.D."/>
            <person name="Zhao L."/>
            <person name="Wei J.T."/>
            <person name="Ye R.Z."/>
            <person name="Que T.C."/>
            <person name="Du C.H."/>
            <person name="Zhou Y.H."/>
            <person name="Cheng J.X."/>
            <person name="Dai P.F."/>
            <person name="Guo W.B."/>
            <person name="Han X.H."/>
            <person name="Huang E.J."/>
            <person name="Li L.F."/>
            <person name="Wei W."/>
            <person name="Gao Y.C."/>
            <person name="Liu J.Z."/>
            <person name="Shao H.Z."/>
            <person name="Wang X."/>
            <person name="Wang C.C."/>
            <person name="Yang T.C."/>
            <person name="Huo Q.B."/>
            <person name="Li W."/>
            <person name="Chen H.Y."/>
            <person name="Chen S.E."/>
            <person name="Zhou L.G."/>
            <person name="Ni X.B."/>
            <person name="Tian J.H."/>
            <person name="Sheng Y."/>
            <person name="Liu T."/>
            <person name="Pan Y.S."/>
            <person name="Xia L.Y."/>
            <person name="Li J."/>
            <person name="Zhao F."/>
            <person name="Cao W.C."/>
        </authorList>
    </citation>
    <scope>NUCLEOTIDE SEQUENCE</scope>
    <source>
        <strain evidence="9">Rmic-2018</strain>
    </source>
</reference>
<dbReference type="PANTHER" id="PTHR45662">
    <property type="entry name" value="PHOSPHATIDYLINOSITIDE PHOSPHATASE SAC1"/>
    <property type="match status" value="1"/>
</dbReference>
<dbReference type="GO" id="GO:0043812">
    <property type="term" value="F:phosphatidylinositol-4-phosphate phosphatase activity"/>
    <property type="evidence" value="ECO:0007669"/>
    <property type="project" value="TreeGrafter"/>
</dbReference>
<dbReference type="AlphaFoldDB" id="A0A9J6DC46"/>
<dbReference type="VEuPathDB" id="VectorBase:LOC119176321"/>
<keyword evidence="7" id="KW-1133">Transmembrane helix</keyword>
<dbReference type="GO" id="GO:0005783">
    <property type="term" value="C:endoplasmic reticulum"/>
    <property type="evidence" value="ECO:0007669"/>
    <property type="project" value="TreeGrafter"/>
</dbReference>
<keyword evidence="7" id="KW-0472">Membrane</keyword>
<feature type="domain" description="SAC" evidence="8">
    <location>
        <begin position="154"/>
        <end position="444"/>
    </location>
</feature>
<evidence type="ECO:0000256" key="5">
    <source>
        <dbReference type="ARBA" id="ARBA00041396"/>
    </source>
</evidence>
<keyword evidence="10" id="KW-1185">Reference proteome</keyword>
<comment type="caution">
    <text evidence="9">The sequence shown here is derived from an EMBL/GenBank/DDBJ whole genome shotgun (WGS) entry which is preliminary data.</text>
</comment>
<evidence type="ECO:0000256" key="7">
    <source>
        <dbReference type="SAM" id="Phobius"/>
    </source>
</evidence>
<dbReference type="PANTHER" id="PTHR45662:SF2">
    <property type="entry name" value="PHOSPHATIDYLINOSITOL-3-PHOSPHATASE SAC1"/>
    <property type="match status" value="1"/>
</dbReference>
<dbReference type="EC" id="3.1.3.64" evidence="1"/>
<dbReference type="Proteomes" id="UP000821866">
    <property type="component" value="Chromosome 8"/>
</dbReference>
<name>A0A9J6DC46_RHIMP</name>
<keyword evidence="7" id="KW-0812">Transmembrane</keyword>
<evidence type="ECO:0000256" key="6">
    <source>
        <dbReference type="ARBA" id="ARBA00041911"/>
    </source>
</evidence>
<reference evidence="9" key="2">
    <citation type="submission" date="2021-09" db="EMBL/GenBank/DDBJ databases">
        <authorList>
            <person name="Jia N."/>
            <person name="Wang J."/>
            <person name="Shi W."/>
            <person name="Du L."/>
            <person name="Sun Y."/>
            <person name="Zhan W."/>
            <person name="Jiang J."/>
            <person name="Wang Q."/>
            <person name="Zhang B."/>
            <person name="Ji P."/>
            <person name="Sakyi L.B."/>
            <person name="Cui X."/>
            <person name="Yuan T."/>
            <person name="Jiang B."/>
            <person name="Yang W."/>
            <person name="Lam T.T.-Y."/>
            <person name="Chang Q."/>
            <person name="Ding S."/>
            <person name="Wang X."/>
            <person name="Zhu J."/>
            <person name="Ruan X."/>
            <person name="Zhao L."/>
            <person name="Wei J."/>
            <person name="Que T."/>
            <person name="Du C."/>
            <person name="Cheng J."/>
            <person name="Dai P."/>
            <person name="Han X."/>
            <person name="Huang E."/>
            <person name="Gao Y."/>
            <person name="Liu J."/>
            <person name="Shao H."/>
            <person name="Ye R."/>
            <person name="Li L."/>
            <person name="Wei W."/>
            <person name="Wang X."/>
            <person name="Wang C."/>
            <person name="Huo Q."/>
            <person name="Li W."/>
            <person name="Guo W."/>
            <person name="Chen H."/>
            <person name="Chen S."/>
            <person name="Zhou L."/>
            <person name="Zhou L."/>
            <person name="Ni X."/>
            <person name="Tian J."/>
            <person name="Zhou Y."/>
            <person name="Sheng Y."/>
            <person name="Liu T."/>
            <person name="Pan Y."/>
            <person name="Xia L."/>
            <person name="Li J."/>
            <person name="Zhao F."/>
            <person name="Cao W."/>
        </authorList>
    </citation>
    <scope>NUCLEOTIDE SEQUENCE</scope>
    <source>
        <strain evidence="9">Rmic-2018</strain>
        <tissue evidence="9">Larvae</tissue>
    </source>
</reference>
<evidence type="ECO:0000256" key="3">
    <source>
        <dbReference type="ARBA" id="ARBA00036807"/>
    </source>
</evidence>
<protein>
    <recommendedName>
        <fullName evidence="4">Phosphatidylinositol-3-phosphatase SAC1</fullName>
        <ecNumber evidence="1">3.1.3.64</ecNumber>
    </recommendedName>
    <alternativeName>
        <fullName evidence="6">Phosphatidylinositol-4-phosphate phosphatase</fullName>
    </alternativeName>
    <alternativeName>
        <fullName evidence="5">Suppressor of actin mutations 1-like protein</fullName>
    </alternativeName>
</protein>
<evidence type="ECO:0000256" key="1">
    <source>
        <dbReference type="ARBA" id="ARBA00013038"/>
    </source>
</evidence>
<gene>
    <name evidence="9" type="ORF">HPB51_020459</name>
</gene>
<evidence type="ECO:0000256" key="4">
    <source>
        <dbReference type="ARBA" id="ARBA00040795"/>
    </source>
</evidence>
<evidence type="ECO:0000256" key="2">
    <source>
        <dbReference type="ARBA" id="ARBA00036631"/>
    </source>
</evidence>
<accession>A0A9J6DC46</accession>
<feature type="transmembrane region" description="Helical" evidence="7">
    <location>
        <begin position="444"/>
        <end position="466"/>
    </location>
</feature>
<sequence>MSHTSGEAPPIQHRRAADSQASTLRFGLRRLKGLEVAHFEFICGYSTPERYIIEPANSSDKSLVIDRVSREISLSAKPDIPPHAVKRTIYGIVGIIHLLAGPYLIVIVERRKVGDINGQAVWRIKATEAYSFTRTSLHLTEQQNQYNKQYTAMVQDVLSTPNFYYSTTYDLSHTLQKLYNTTPDFLQMGLMERADQRFVWNHHLMSEFSNQVELRKFCLPIIHGFIYIKPCAINGHGFTFALISRRSCYRAGTRMFMRGLDSEGHAANFVETEQIVEGDSARSSFVQTRGSIPLFWSQLPNLRYKPSPTLTTGLNHLEAFQKHFDNQIYTYGNQVIVSLIDQNGPERTLGRQLQEVVNLANNPKIKYEAFDFHQECKKMRWDRLSILMDRISQDQDSYGYFMMLYDSSAPRLQTGVFRTNCIDCLDRTNVVQSLLARRSLEQQLLLPCFMMFAFACCLYCLCFLGVYTKEYFLYFLFWVAMTILTFMAVVYYGTEFVDYPKLRELSPSRRSD</sequence>
<organism evidence="9 10">
    <name type="scientific">Rhipicephalus microplus</name>
    <name type="common">Cattle tick</name>
    <name type="synonym">Boophilus microplus</name>
    <dbReference type="NCBI Taxonomy" id="6941"/>
    <lineage>
        <taxon>Eukaryota</taxon>
        <taxon>Metazoa</taxon>
        <taxon>Ecdysozoa</taxon>
        <taxon>Arthropoda</taxon>
        <taxon>Chelicerata</taxon>
        <taxon>Arachnida</taxon>
        <taxon>Acari</taxon>
        <taxon>Parasitiformes</taxon>
        <taxon>Ixodida</taxon>
        <taxon>Ixodoidea</taxon>
        <taxon>Ixodidae</taxon>
        <taxon>Rhipicephalinae</taxon>
        <taxon>Rhipicephalus</taxon>
        <taxon>Boophilus</taxon>
    </lineage>
</organism>
<dbReference type="InterPro" id="IPR002013">
    <property type="entry name" value="SAC_dom"/>
</dbReference>